<feature type="domain" description="Histidine kinase" evidence="15">
    <location>
        <begin position="284"/>
        <end position="497"/>
    </location>
</feature>
<dbReference type="AlphaFoldDB" id="A0A2L2XHU8"/>
<dbReference type="RefSeq" id="WP_104373740.1">
    <property type="nucleotide sequence ID" value="NZ_BFAV01000179.1"/>
</dbReference>
<keyword evidence="13 14" id="KW-0472">Membrane</keyword>
<dbReference type="InterPro" id="IPR003594">
    <property type="entry name" value="HATPase_dom"/>
</dbReference>
<name>A0A2L2XHU8_9FIRM</name>
<feature type="transmembrane region" description="Helical" evidence="14">
    <location>
        <begin position="6"/>
        <end position="29"/>
    </location>
</feature>
<keyword evidence="6" id="KW-0808">Transferase</keyword>
<keyword evidence="4" id="KW-1003">Cell membrane</keyword>
<dbReference type="PANTHER" id="PTHR45528:SF1">
    <property type="entry name" value="SENSOR HISTIDINE KINASE CPXA"/>
    <property type="match status" value="1"/>
</dbReference>
<dbReference type="InterPro" id="IPR050398">
    <property type="entry name" value="HssS/ArlS-like"/>
</dbReference>
<evidence type="ECO:0000256" key="3">
    <source>
        <dbReference type="ARBA" id="ARBA00012438"/>
    </source>
</evidence>
<dbReference type="Pfam" id="PF00512">
    <property type="entry name" value="HisKA"/>
    <property type="match status" value="1"/>
</dbReference>
<dbReference type="SUPFAM" id="SSF55874">
    <property type="entry name" value="ATPase domain of HSP90 chaperone/DNA topoisomerase II/histidine kinase"/>
    <property type="match status" value="1"/>
</dbReference>
<evidence type="ECO:0000259" key="16">
    <source>
        <dbReference type="PROSITE" id="PS50885"/>
    </source>
</evidence>
<keyword evidence="5" id="KW-0597">Phosphoprotein</keyword>
<feature type="domain" description="HAMP" evidence="16">
    <location>
        <begin position="224"/>
        <end position="276"/>
    </location>
</feature>
<proteinExistence type="predicted"/>
<dbReference type="GO" id="GO:0000155">
    <property type="term" value="F:phosphorelay sensor kinase activity"/>
    <property type="evidence" value="ECO:0007669"/>
    <property type="project" value="InterPro"/>
</dbReference>
<dbReference type="Pfam" id="PF00672">
    <property type="entry name" value="HAMP"/>
    <property type="match status" value="1"/>
</dbReference>
<evidence type="ECO:0000256" key="13">
    <source>
        <dbReference type="ARBA" id="ARBA00023136"/>
    </source>
</evidence>
<dbReference type="CDD" id="cd06225">
    <property type="entry name" value="HAMP"/>
    <property type="match status" value="1"/>
</dbReference>
<dbReference type="Gene3D" id="6.10.340.10">
    <property type="match status" value="1"/>
</dbReference>
<dbReference type="CDD" id="cd00082">
    <property type="entry name" value="HisKA"/>
    <property type="match status" value="1"/>
</dbReference>
<dbReference type="SUPFAM" id="SSF158472">
    <property type="entry name" value="HAMP domain-like"/>
    <property type="match status" value="1"/>
</dbReference>
<keyword evidence="18" id="KW-1185">Reference proteome</keyword>
<dbReference type="SMART" id="SM00387">
    <property type="entry name" value="HATPase_c"/>
    <property type="match status" value="1"/>
</dbReference>
<evidence type="ECO:0000313" key="18">
    <source>
        <dbReference type="Proteomes" id="UP000239549"/>
    </source>
</evidence>
<accession>A0A2L2XHU8</accession>
<evidence type="ECO:0000256" key="10">
    <source>
        <dbReference type="ARBA" id="ARBA00022840"/>
    </source>
</evidence>
<dbReference type="PROSITE" id="PS50109">
    <property type="entry name" value="HIS_KIN"/>
    <property type="match status" value="1"/>
</dbReference>
<dbReference type="EMBL" id="BFAV01000179">
    <property type="protein sequence ID" value="GBF35702.1"/>
    <property type="molecule type" value="Genomic_DNA"/>
</dbReference>
<dbReference type="PRINTS" id="PR00344">
    <property type="entry name" value="BCTRLSENSOR"/>
</dbReference>
<keyword evidence="8" id="KW-0547">Nucleotide-binding</keyword>
<evidence type="ECO:0000256" key="12">
    <source>
        <dbReference type="ARBA" id="ARBA00023012"/>
    </source>
</evidence>
<keyword evidence="10" id="KW-0067">ATP-binding</keyword>
<dbReference type="GO" id="GO:0005524">
    <property type="term" value="F:ATP binding"/>
    <property type="evidence" value="ECO:0007669"/>
    <property type="project" value="UniProtKB-KW"/>
</dbReference>
<dbReference type="InterPro" id="IPR003661">
    <property type="entry name" value="HisK_dim/P_dom"/>
</dbReference>
<dbReference type="SUPFAM" id="SSF47384">
    <property type="entry name" value="Homodimeric domain of signal transducing histidine kinase"/>
    <property type="match status" value="1"/>
</dbReference>
<keyword evidence="9" id="KW-0418">Kinase</keyword>
<dbReference type="SMART" id="SM00304">
    <property type="entry name" value="HAMP"/>
    <property type="match status" value="1"/>
</dbReference>
<dbReference type="Proteomes" id="UP000239549">
    <property type="component" value="Unassembled WGS sequence"/>
</dbReference>
<dbReference type="InterPro" id="IPR036890">
    <property type="entry name" value="HATPase_C_sf"/>
</dbReference>
<evidence type="ECO:0000313" key="17">
    <source>
        <dbReference type="EMBL" id="GBF35702.1"/>
    </source>
</evidence>
<dbReference type="InterPro" id="IPR036097">
    <property type="entry name" value="HisK_dim/P_sf"/>
</dbReference>
<evidence type="ECO:0000256" key="2">
    <source>
        <dbReference type="ARBA" id="ARBA00004651"/>
    </source>
</evidence>
<evidence type="ECO:0000256" key="14">
    <source>
        <dbReference type="SAM" id="Phobius"/>
    </source>
</evidence>
<sequence length="497" mass="56554">MKNLPLSVQIWLVFGGLMLFVFGLLAVFLPWTLKGFFTSQIYDLLNDSQSRVKIVRFAELPPLTAGGAVTKSMEAKPVTAPGESIAMVKSQKLSFKGEAPGEDFLLGISAVPAGGDMPVVSHMVLTGEFPGPETGLLPRGFMQAVEKDATAQKGDIARYSMEIGDRSLFYVIRKEDIQGQPGYLVSYTWGNYRNDMVLTMFWRLLLLMVILFLFSWLPSLWLSRYLSRPLEQMERQVSLIAERQWHQPFLLDRRDEIGRLAGAFENMRRRLVRQDKARQSNLQNISHELKTPVMVIRSYAQSILDGIYPRGTLDSSVSVINSEAERLEKRIQDLLYLNKLNYLKSRDTRDEAGLQHDIFDLAEMVGEGVERFRWQKPELQWLTDLTPALITGNREQWGVVVENLLDNQLRYARQVLKISLETRKKEQRSVLLKVWNDGPPIDPALSATLFQQYKTGEDGKFGLGLAIIKEIAELHGAKVWVENEERGVAFYIEIPVS</sequence>
<dbReference type="InterPro" id="IPR003660">
    <property type="entry name" value="HAMP_dom"/>
</dbReference>
<evidence type="ECO:0000259" key="15">
    <source>
        <dbReference type="PROSITE" id="PS50109"/>
    </source>
</evidence>
<dbReference type="GO" id="GO:0005886">
    <property type="term" value="C:plasma membrane"/>
    <property type="evidence" value="ECO:0007669"/>
    <property type="project" value="UniProtKB-SubCell"/>
</dbReference>
<evidence type="ECO:0000256" key="1">
    <source>
        <dbReference type="ARBA" id="ARBA00000085"/>
    </source>
</evidence>
<keyword evidence="11 14" id="KW-1133">Transmembrane helix</keyword>
<comment type="catalytic activity">
    <reaction evidence="1">
        <text>ATP + protein L-histidine = ADP + protein N-phospho-L-histidine.</text>
        <dbReference type="EC" id="2.7.13.3"/>
    </reaction>
</comment>
<evidence type="ECO:0000256" key="11">
    <source>
        <dbReference type="ARBA" id="ARBA00022989"/>
    </source>
</evidence>
<evidence type="ECO:0000256" key="6">
    <source>
        <dbReference type="ARBA" id="ARBA00022679"/>
    </source>
</evidence>
<evidence type="ECO:0000256" key="7">
    <source>
        <dbReference type="ARBA" id="ARBA00022692"/>
    </source>
</evidence>
<dbReference type="Gene3D" id="3.30.565.10">
    <property type="entry name" value="Histidine kinase-like ATPase, C-terminal domain"/>
    <property type="match status" value="1"/>
</dbReference>
<keyword evidence="7 14" id="KW-0812">Transmembrane</keyword>
<evidence type="ECO:0000256" key="5">
    <source>
        <dbReference type="ARBA" id="ARBA00022553"/>
    </source>
</evidence>
<evidence type="ECO:0000256" key="4">
    <source>
        <dbReference type="ARBA" id="ARBA00022475"/>
    </source>
</evidence>
<protein>
    <recommendedName>
        <fullName evidence="3">histidine kinase</fullName>
        <ecNumber evidence="3">2.7.13.3</ecNumber>
    </recommendedName>
</protein>
<dbReference type="InterPro" id="IPR005467">
    <property type="entry name" value="His_kinase_dom"/>
</dbReference>
<reference evidence="18" key="1">
    <citation type="submission" date="2018-02" db="EMBL/GenBank/DDBJ databases">
        <title>Genome sequence of Desulfocucumis palustris strain NAW-5.</title>
        <authorList>
            <person name="Watanabe M."/>
            <person name="Kojima H."/>
            <person name="Fukui M."/>
        </authorList>
    </citation>
    <scope>NUCLEOTIDE SEQUENCE [LARGE SCALE GENOMIC DNA]</scope>
    <source>
        <strain evidence="18">NAW-5</strain>
    </source>
</reference>
<dbReference type="EC" id="2.7.13.3" evidence="3"/>
<dbReference type="SMART" id="SM00388">
    <property type="entry name" value="HisKA"/>
    <property type="match status" value="1"/>
</dbReference>
<evidence type="ECO:0000256" key="8">
    <source>
        <dbReference type="ARBA" id="ARBA00022741"/>
    </source>
</evidence>
<gene>
    <name evidence="17" type="ORF">DCCM_4831</name>
</gene>
<keyword evidence="12" id="KW-0902">Two-component regulatory system</keyword>
<comment type="caution">
    <text evidence="17">The sequence shown here is derived from an EMBL/GenBank/DDBJ whole genome shotgun (WGS) entry which is preliminary data.</text>
</comment>
<dbReference type="InterPro" id="IPR004358">
    <property type="entry name" value="Sig_transdc_His_kin-like_C"/>
</dbReference>
<dbReference type="Pfam" id="PF02518">
    <property type="entry name" value="HATPase_c"/>
    <property type="match status" value="1"/>
</dbReference>
<feature type="transmembrane region" description="Helical" evidence="14">
    <location>
        <begin position="201"/>
        <end position="222"/>
    </location>
</feature>
<dbReference type="OrthoDB" id="9780718at2"/>
<dbReference type="Gene3D" id="1.10.287.130">
    <property type="match status" value="1"/>
</dbReference>
<dbReference type="PROSITE" id="PS50885">
    <property type="entry name" value="HAMP"/>
    <property type="match status" value="1"/>
</dbReference>
<comment type="subcellular location">
    <subcellularLocation>
        <location evidence="2">Cell membrane</location>
        <topology evidence="2">Multi-pass membrane protein</topology>
    </subcellularLocation>
</comment>
<dbReference type="PANTHER" id="PTHR45528">
    <property type="entry name" value="SENSOR HISTIDINE KINASE CPXA"/>
    <property type="match status" value="1"/>
</dbReference>
<evidence type="ECO:0000256" key="9">
    <source>
        <dbReference type="ARBA" id="ARBA00022777"/>
    </source>
</evidence>
<organism evidence="17 18">
    <name type="scientific">Desulfocucumis palustris</name>
    <dbReference type="NCBI Taxonomy" id="1898651"/>
    <lineage>
        <taxon>Bacteria</taxon>
        <taxon>Bacillati</taxon>
        <taxon>Bacillota</taxon>
        <taxon>Clostridia</taxon>
        <taxon>Eubacteriales</taxon>
        <taxon>Desulfocucumaceae</taxon>
        <taxon>Desulfocucumis</taxon>
    </lineage>
</organism>